<dbReference type="Proteomes" id="UP000257139">
    <property type="component" value="Plasmid CBM2594_p"/>
</dbReference>
<comment type="caution">
    <text evidence="2">The sequence shown here is derived from an EMBL/GenBank/DDBJ whole genome shotgun (WGS) entry which is preliminary data.</text>
</comment>
<evidence type="ECO:0000313" key="2">
    <source>
        <dbReference type="EMBL" id="SPC25247.1"/>
    </source>
</evidence>
<sequence length="29" mass="3401">MFGWDSFESQMTLTPPQFWSTPESQKIPP</sequence>
<gene>
    <name evidence="2" type="ORF">CBM2594_P220007</name>
</gene>
<accession>A0A7Z7JES7</accession>
<reference evidence="2" key="1">
    <citation type="submission" date="2018-01" db="EMBL/GenBank/DDBJ databases">
        <authorList>
            <person name="Clerissi C."/>
        </authorList>
    </citation>
    <scope>NUCLEOTIDE SEQUENCE [LARGE SCALE GENOMIC DNA]</scope>
    <source>
        <strain evidence="2">Cupriavidus taiwanensis STM 6021</strain>
    </source>
</reference>
<organism evidence="2">
    <name type="scientific">Cupriavidus taiwanensis</name>
    <dbReference type="NCBI Taxonomy" id="164546"/>
    <lineage>
        <taxon>Bacteria</taxon>
        <taxon>Pseudomonadati</taxon>
        <taxon>Pseudomonadota</taxon>
        <taxon>Betaproteobacteria</taxon>
        <taxon>Burkholderiales</taxon>
        <taxon>Burkholderiaceae</taxon>
        <taxon>Cupriavidus</taxon>
    </lineage>
</organism>
<protein>
    <submittedName>
        <fullName evidence="2">Uncharacterized protein</fullName>
    </submittedName>
</protein>
<proteinExistence type="predicted"/>
<feature type="compositionally biased region" description="Polar residues" evidence="1">
    <location>
        <begin position="7"/>
        <end position="29"/>
    </location>
</feature>
<dbReference type="EMBL" id="OGUU01000028">
    <property type="protein sequence ID" value="SPC25247.1"/>
    <property type="molecule type" value="Genomic_DNA"/>
</dbReference>
<dbReference type="AlphaFoldDB" id="A0A7Z7JES7"/>
<name>A0A7Z7JES7_9BURK</name>
<evidence type="ECO:0000256" key="1">
    <source>
        <dbReference type="SAM" id="MobiDB-lite"/>
    </source>
</evidence>
<feature type="region of interest" description="Disordered" evidence="1">
    <location>
        <begin position="1"/>
        <end position="29"/>
    </location>
</feature>